<keyword evidence="2" id="KW-1133">Transmembrane helix</keyword>
<dbReference type="GO" id="GO:0016020">
    <property type="term" value="C:membrane"/>
    <property type="evidence" value="ECO:0007669"/>
    <property type="project" value="InterPro"/>
</dbReference>
<evidence type="ECO:0000256" key="2">
    <source>
        <dbReference type="SAM" id="Phobius"/>
    </source>
</evidence>
<keyword evidence="2" id="KW-0812">Transmembrane</keyword>
<dbReference type="InterPro" id="IPR043130">
    <property type="entry name" value="CDP-OH_PTrfase_TM_dom"/>
</dbReference>
<dbReference type="PROSITE" id="PS00379">
    <property type="entry name" value="CDP_ALCOHOL_P_TRANSF"/>
    <property type="match status" value="1"/>
</dbReference>
<sequence>VLNKLRDSVQPHLEKLGKIFASTGISPNGWSCIGLTFAFASAFIYGWNVEFSLILGGIILLVAGFFDIVDGQVARVSQKITRFGSFLDSVFDKIAEVAVFLGILVGGFAEPYLVFLAITLSLLVSYTRSRAESLGVKLQGVGIGERAERLLVIAIIGIIGFMEYAIIIVIIIAGITFIQRIVVTAKALRK</sequence>
<dbReference type="InterPro" id="IPR044270">
    <property type="entry name" value="AIP_synthase"/>
</dbReference>
<evidence type="ECO:0008006" key="4">
    <source>
        <dbReference type="Google" id="ProtNLM"/>
    </source>
</evidence>
<dbReference type="Pfam" id="PF01066">
    <property type="entry name" value="CDP-OH_P_transf"/>
    <property type="match status" value="1"/>
</dbReference>
<dbReference type="GO" id="GO:0008654">
    <property type="term" value="P:phospholipid biosynthetic process"/>
    <property type="evidence" value="ECO:0007669"/>
    <property type="project" value="InterPro"/>
</dbReference>
<dbReference type="InterPro" id="IPR000462">
    <property type="entry name" value="CDP-OH_P_trans"/>
</dbReference>
<proteinExistence type="inferred from homology"/>
<protein>
    <recommendedName>
        <fullName evidence="4">Archaetidylinositol phosphate synthase</fullName>
    </recommendedName>
</protein>
<feature type="transmembrane region" description="Helical" evidence="2">
    <location>
        <begin position="150"/>
        <end position="178"/>
    </location>
</feature>
<dbReference type="Gene3D" id="1.20.120.1760">
    <property type="match status" value="1"/>
</dbReference>
<dbReference type="GO" id="GO:0016780">
    <property type="term" value="F:phosphotransferase activity, for other substituted phosphate groups"/>
    <property type="evidence" value="ECO:0007669"/>
    <property type="project" value="InterPro"/>
</dbReference>
<keyword evidence="1" id="KW-0808">Transferase</keyword>
<keyword evidence="2" id="KW-0472">Membrane</keyword>
<name>A0A382N819_9ZZZZ</name>
<dbReference type="HAMAP" id="MF_02242">
    <property type="entry name" value="AIP_synthase"/>
    <property type="match status" value="1"/>
</dbReference>
<accession>A0A382N819</accession>
<reference evidence="3" key="1">
    <citation type="submission" date="2018-05" db="EMBL/GenBank/DDBJ databases">
        <authorList>
            <person name="Lanie J.A."/>
            <person name="Ng W.-L."/>
            <person name="Kazmierczak K.M."/>
            <person name="Andrzejewski T.M."/>
            <person name="Davidsen T.M."/>
            <person name="Wayne K.J."/>
            <person name="Tettelin H."/>
            <person name="Glass J.I."/>
            <person name="Rusch D."/>
            <person name="Podicherti R."/>
            <person name="Tsui H.-C.T."/>
            <person name="Winkler M.E."/>
        </authorList>
    </citation>
    <scope>NUCLEOTIDE SEQUENCE</scope>
</reference>
<dbReference type="AlphaFoldDB" id="A0A382N819"/>
<evidence type="ECO:0000313" key="3">
    <source>
        <dbReference type="EMBL" id="SVC56698.1"/>
    </source>
</evidence>
<organism evidence="3">
    <name type="scientific">marine metagenome</name>
    <dbReference type="NCBI Taxonomy" id="408172"/>
    <lineage>
        <taxon>unclassified sequences</taxon>
        <taxon>metagenomes</taxon>
        <taxon>ecological metagenomes</taxon>
    </lineage>
</organism>
<gene>
    <name evidence="3" type="ORF">METZ01_LOCUS309552</name>
</gene>
<dbReference type="InterPro" id="IPR048254">
    <property type="entry name" value="CDP_ALCOHOL_P_TRANSF_CS"/>
</dbReference>
<dbReference type="EMBL" id="UINC01098290">
    <property type="protein sequence ID" value="SVC56698.1"/>
    <property type="molecule type" value="Genomic_DNA"/>
</dbReference>
<evidence type="ECO:0000256" key="1">
    <source>
        <dbReference type="ARBA" id="ARBA00022679"/>
    </source>
</evidence>
<feature type="non-terminal residue" evidence="3">
    <location>
        <position position="1"/>
    </location>
</feature>
<feature type="transmembrane region" description="Helical" evidence="2">
    <location>
        <begin position="51"/>
        <end position="69"/>
    </location>
</feature>